<feature type="compositionally biased region" description="Pro residues" evidence="3">
    <location>
        <begin position="104"/>
        <end position="120"/>
    </location>
</feature>
<evidence type="ECO:0000256" key="3">
    <source>
        <dbReference type="SAM" id="MobiDB-lite"/>
    </source>
</evidence>
<keyword evidence="7" id="KW-1185">Reference proteome</keyword>
<dbReference type="Proteomes" id="UP000651482">
    <property type="component" value="Unassembled WGS sequence"/>
</dbReference>
<evidence type="ECO:0000313" key="7">
    <source>
        <dbReference type="Proteomes" id="UP000651482"/>
    </source>
</evidence>
<protein>
    <submittedName>
        <fullName evidence="6">Trypsin-like peptidase domain-containing protein</fullName>
    </submittedName>
</protein>
<dbReference type="GO" id="GO:0004252">
    <property type="term" value="F:serine-type endopeptidase activity"/>
    <property type="evidence" value="ECO:0007669"/>
    <property type="project" value="InterPro"/>
</dbReference>
<dbReference type="InterPro" id="IPR001940">
    <property type="entry name" value="Peptidase_S1C"/>
</dbReference>
<evidence type="ECO:0000313" key="6">
    <source>
        <dbReference type="EMBL" id="MBC8534354.1"/>
    </source>
</evidence>
<dbReference type="InterPro" id="IPR001478">
    <property type="entry name" value="PDZ"/>
</dbReference>
<dbReference type="Gene3D" id="2.40.10.120">
    <property type="match status" value="1"/>
</dbReference>
<dbReference type="PANTHER" id="PTHR43343:SF3">
    <property type="entry name" value="PROTEASE DO-LIKE 8, CHLOROPLASTIC"/>
    <property type="match status" value="1"/>
</dbReference>
<feature type="region of interest" description="Disordered" evidence="3">
    <location>
        <begin position="1"/>
        <end position="171"/>
    </location>
</feature>
<dbReference type="InterPro" id="IPR051201">
    <property type="entry name" value="Chloro_Bact_Ser_Proteases"/>
</dbReference>
<dbReference type="PANTHER" id="PTHR43343">
    <property type="entry name" value="PEPTIDASE S12"/>
    <property type="match status" value="1"/>
</dbReference>
<dbReference type="SMART" id="SM00228">
    <property type="entry name" value="PDZ"/>
    <property type="match status" value="1"/>
</dbReference>
<dbReference type="Pfam" id="PF13365">
    <property type="entry name" value="Trypsin_2"/>
    <property type="match status" value="1"/>
</dbReference>
<feature type="compositionally biased region" description="Low complexity" evidence="3">
    <location>
        <begin position="225"/>
        <end position="246"/>
    </location>
</feature>
<reference evidence="6" key="1">
    <citation type="submission" date="2020-08" db="EMBL/GenBank/DDBJ databases">
        <title>Genome public.</title>
        <authorList>
            <person name="Liu C."/>
            <person name="Sun Q."/>
        </authorList>
    </citation>
    <scope>NUCLEOTIDE SEQUENCE</scope>
    <source>
        <strain evidence="6">NSJ-40</strain>
    </source>
</reference>
<name>A0A926DAM8_9FIRM</name>
<keyword evidence="2" id="KW-0378">Hydrolase</keyword>
<dbReference type="InterPro" id="IPR009003">
    <property type="entry name" value="Peptidase_S1_PA"/>
</dbReference>
<sequence>MCDQNFTPFDAKEAEKDALDASEQNPEAAESAQVQAQPEESPVTEPDFNVQEQETPTQTPKSSEQQEPAAEPRAQTPPSGGEPGPSYGGPSPYAPPYAQGGYYPPQPPRAPYPPYAPPQSGPYGAPQGGYYPPQPPQPPQPPRYPQQNPGWGSSPYRQPYYPPVQPAAPAPREKLSTGVKVFLWIVGALIGTLLIGFVSYGAYTIVTAPDDGNTISSMPVDPGPEESTPPASGESGSEPESSTPSIPVVPNTEGIRIESKTGDEKSAKEIYQSIAPSLVGIVATPRTESENAGESQGSGIIATADGYVITNAHVVLNTRNIDVKVIMHDDTEYDAVVVGYDKTTDLAVLKINAESDLVPAVFGDSEKLAVGDWVLAIGNPGGVDFSSSLTRGIVSAVNRKVGSNSENGMTYIQTDAAINPGNSGGALVNMYGQVIGINSSKIVASGYEGMGFAIPISKAKFIVDDLMASGYVQGRTRLGIRGMDVSMYEVMSGRPQGFIIDSIDEDSAFSGTDAQKNDIITALDGTEVTGLQDITNILSTHAPGDRVTVTLYRQGMRGNEITFDVTITLLEDKGETQN</sequence>
<feature type="compositionally biased region" description="Basic and acidic residues" evidence="3">
    <location>
        <begin position="10"/>
        <end position="19"/>
    </location>
</feature>
<feature type="compositionally biased region" description="Pro residues" evidence="3">
    <location>
        <begin position="160"/>
        <end position="169"/>
    </location>
</feature>
<evidence type="ECO:0000256" key="1">
    <source>
        <dbReference type="ARBA" id="ARBA00022670"/>
    </source>
</evidence>
<dbReference type="Gene3D" id="2.30.42.10">
    <property type="match status" value="1"/>
</dbReference>
<feature type="domain" description="PDZ" evidence="5">
    <location>
        <begin position="476"/>
        <end position="555"/>
    </location>
</feature>
<dbReference type="SUPFAM" id="SSF50156">
    <property type="entry name" value="PDZ domain-like"/>
    <property type="match status" value="1"/>
</dbReference>
<accession>A0A926DAM8</accession>
<feature type="transmembrane region" description="Helical" evidence="4">
    <location>
        <begin position="181"/>
        <end position="203"/>
    </location>
</feature>
<organism evidence="6 7">
    <name type="scientific">Yeguia hominis</name>
    <dbReference type="NCBI Taxonomy" id="2763662"/>
    <lineage>
        <taxon>Bacteria</taxon>
        <taxon>Bacillati</taxon>
        <taxon>Bacillota</taxon>
        <taxon>Clostridia</taxon>
        <taxon>Eubacteriales</taxon>
        <taxon>Yeguiaceae</taxon>
        <taxon>Yeguia</taxon>
    </lineage>
</organism>
<feature type="compositionally biased region" description="Pro residues" evidence="3">
    <location>
        <begin position="132"/>
        <end position="144"/>
    </location>
</feature>
<gene>
    <name evidence="6" type="ORF">IAG03_10210</name>
</gene>
<keyword evidence="4" id="KW-0812">Transmembrane</keyword>
<dbReference type="InterPro" id="IPR036034">
    <property type="entry name" value="PDZ_sf"/>
</dbReference>
<proteinExistence type="predicted"/>
<dbReference type="SUPFAM" id="SSF50494">
    <property type="entry name" value="Trypsin-like serine proteases"/>
    <property type="match status" value="1"/>
</dbReference>
<evidence type="ECO:0000259" key="5">
    <source>
        <dbReference type="SMART" id="SM00228"/>
    </source>
</evidence>
<evidence type="ECO:0000256" key="2">
    <source>
        <dbReference type="ARBA" id="ARBA00022801"/>
    </source>
</evidence>
<evidence type="ECO:0000256" key="4">
    <source>
        <dbReference type="SAM" id="Phobius"/>
    </source>
</evidence>
<comment type="caution">
    <text evidence="6">The sequence shown here is derived from an EMBL/GenBank/DDBJ whole genome shotgun (WGS) entry which is preliminary data.</text>
</comment>
<feature type="compositionally biased region" description="Low complexity" evidence="3">
    <location>
        <begin position="121"/>
        <end position="131"/>
    </location>
</feature>
<dbReference type="RefSeq" id="WP_249319938.1">
    <property type="nucleotide sequence ID" value="NZ_JACRSN010000016.1"/>
</dbReference>
<feature type="region of interest" description="Disordered" evidence="3">
    <location>
        <begin position="214"/>
        <end position="254"/>
    </location>
</feature>
<keyword evidence="1" id="KW-0645">Protease</keyword>
<keyword evidence="4" id="KW-1133">Transmembrane helix</keyword>
<feature type="compositionally biased region" description="Polar residues" evidence="3">
    <location>
        <begin position="50"/>
        <end position="66"/>
    </location>
</feature>
<dbReference type="AlphaFoldDB" id="A0A926DAM8"/>
<feature type="compositionally biased region" description="Low complexity" evidence="3">
    <location>
        <begin position="88"/>
        <end position="103"/>
    </location>
</feature>
<dbReference type="PRINTS" id="PR00834">
    <property type="entry name" value="PROTEASES2C"/>
</dbReference>
<dbReference type="Pfam" id="PF13180">
    <property type="entry name" value="PDZ_2"/>
    <property type="match status" value="1"/>
</dbReference>
<dbReference type="GO" id="GO:0006508">
    <property type="term" value="P:proteolysis"/>
    <property type="evidence" value="ECO:0007669"/>
    <property type="project" value="UniProtKB-KW"/>
</dbReference>
<dbReference type="EMBL" id="JACRSN010000016">
    <property type="protein sequence ID" value="MBC8534354.1"/>
    <property type="molecule type" value="Genomic_DNA"/>
</dbReference>
<keyword evidence="4" id="KW-0472">Membrane</keyword>